<proteinExistence type="predicted"/>
<dbReference type="Proteomes" id="UP000828390">
    <property type="component" value="Unassembled WGS sequence"/>
</dbReference>
<reference evidence="1" key="2">
    <citation type="submission" date="2020-11" db="EMBL/GenBank/DDBJ databases">
        <authorList>
            <person name="McCartney M.A."/>
            <person name="Auch B."/>
            <person name="Kono T."/>
            <person name="Mallez S."/>
            <person name="Becker A."/>
            <person name="Gohl D.M."/>
            <person name="Silverstein K.A.T."/>
            <person name="Koren S."/>
            <person name="Bechman K.B."/>
            <person name="Herman A."/>
            <person name="Abrahante J.E."/>
            <person name="Garbe J."/>
        </authorList>
    </citation>
    <scope>NUCLEOTIDE SEQUENCE</scope>
    <source>
        <strain evidence="1">Duluth1</strain>
        <tissue evidence="1">Whole animal</tissue>
    </source>
</reference>
<evidence type="ECO:0000313" key="1">
    <source>
        <dbReference type="EMBL" id="KAH3816303.1"/>
    </source>
</evidence>
<gene>
    <name evidence="1" type="ORF">DPMN_117816</name>
</gene>
<keyword evidence="2" id="KW-1185">Reference proteome</keyword>
<dbReference type="AlphaFoldDB" id="A0A9D4JPN4"/>
<comment type="caution">
    <text evidence="1">The sequence shown here is derived from an EMBL/GenBank/DDBJ whole genome shotgun (WGS) entry which is preliminary data.</text>
</comment>
<reference evidence="1" key="1">
    <citation type="journal article" date="2019" name="bioRxiv">
        <title>The Genome of the Zebra Mussel, Dreissena polymorpha: A Resource for Invasive Species Research.</title>
        <authorList>
            <person name="McCartney M.A."/>
            <person name="Auch B."/>
            <person name="Kono T."/>
            <person name="Mallez S."/>
            <person name="Zhang Y."/>
            <person name="Obille A."/>
            <person name="Becker A."/>
            <person name="Abrahante J.E."/>
            <person name="Garbe J."/>
            <person name="Badalamenti J.P."/>
            <person name="Herman A."/>
            <person name="Mangelson H."/>
            <person name="Liachko I."/>
            <person name="Sullivan S."/>
            <person name="Sone E.D."/>
            <person name="Koren S."/>
            <person name="Silverstein K.A.T."/>
            <person name="Beckman K.B."/>
            <person name="Gohl D.M."/>
        </authorList>
    </citation>
    <scope>NUCLEOTIDE SEQUENCE</scope>
    <source>
        <strain evidence="1">Duluth1</strain>
        <tissue evidence="1">Whole animal</tissue>
    </source>
</reference>
<protein>
    <submittedName>
        <fullName evidence="1">Uncharacterized protein</fullName>
    </submittedName>
</protein>
<organism evidence="1 2">
    <name type="scientific">Dreissena polymorpha</name>
    <name type="common">Zebra mussel</name>
    <name type="synonym">Mytilus polymorpha</name>
    <dbReference type="NCBI Taxonomy" id="45954"/>
    <lineage>
        <taxon>Eukaryota</taxon>
        <taxon>Metazoa</taxon>
        <taxon>Spiralia</taxon>
        <taxon>Lophotrochozoa</taxon>
        <taxon>Mollusca</taxon>
        <taxon>Bivalvia</taxon>
        <taxon>Autobranchia</taxon>
        <taxon>Heteroconchia</taxon>
        <taxon>Euheterodonta</taxon>
        <taxon>Imparidentia</taxon>
        <taxon>Neoheterodontei</taxon>
        <taxon>Myida</taxon>
        <taxon>Dreissenoidea</taxon>
        <taxon>Dreissenidae</taxon>
        <taxon>Dreissena</taxon>
    </lineage>
</organism>
<dbReference type="EMBL" id="JAIWYP010000005">
    <property type="protein sequence ID" value="KAH3816303.1"/>
    <property type="molecule type" value="Genomic_DNA"/>
</dbReference>
<name>A0A9D4JPN4_DREPO</name>
<sequence>MQTRILCVADEFCSFPSFWGVDIEKISWFHPVLGPGIAIVVELLGVPVLEKL</sequence>
<accession>A0A9D4JPN4</accession>
<evidence type="ECO:0000313" key="2">
    <source>
        <dbReference type="Proteomes" id="UP000828390"/>
    </source>
</evidence>